<dbReference type="EC" id="4.2.1.130" evidence="1"/>
<dbReference type="PANTHER" id="PTHR48094">
    <property type="entry name" value="PROTEIN/NUCLEIC ACID DEGLYCASE DJ-1-RELATED"/>
    <property type="match status" value="1"/>
</dbReference>
<dbReference type="InterPro" id="IPR002818">
    <property type="entry name" value="DJ-1/PfpI"/>
</dbReference>
<proteinExistence type="inferred from homology"/>
<dbReference type="InterPro" id="IPR029062">
    <property type="entry name" value="Class_I_gatase-like"/>
</dbReference>
<evidence type="ECO:0000256" key="1">
    <source>
        <dbReference type="ARBA" id="ARBA00013134"/>
    </source>
</evidence>
<dbReference type="GO" id="GO:0019172">
    <property type="term" value="F:glyoxalase III activity"/>
    <property type="evidence" value="ECO:0007669"/>
    <property type="project" value="UniProtKB-EC"/>
</dbReference>
<dbReference type="STRING" id="154538.A0A1M2VN84"/>
<keyword evidence="8" id="KW-1185">Reference proteome</keyword>
<dbReference type="AlphaFoldDB" id="A0A1M2VN84"/>
<comment type="catalytic activity">
    <reaction evidence="5">
        <text>methylglyoxal + H2O = (R)-lactate + H(+)</text>
        <dbReference type="Rhea" id="RHEA:27754"/>
        <dbReference type="ChEBI" id="CHEBI:15377"/>
        <dbReference type="ChEBI" id="CHEBI:15378"/>
        <dbReference type="ChEBI" id="CHEBI:16004"/>
        <dbReference type="ChEBI" id="CHEBI:17158"/>
        <dbReference type="EC" id="4.2.1.130"/>
    </reaction>
</comment>
<evidence type="ECO:0000313" key="8">
    <source>
        <dbReference type="Proteomes" id="UP000184267"/>
    </source>
</evidence>
<dbReference type="CDD" id="cd03141">
    <property type="entry name" value="GATase1_Hsp31_like"/>
    <property type="match status" value="1"/>
</dbReference>
<dbReference type="Gene3D" id="3.40.50.880">
    <property type="match status" value="1"/>
</dbReference>
<reference evidence="7 8" key="1">
    <citation type="submission" date="2016-10" db="EMBL/GenBank/DDBJ databases">
        <title>Genome sequence of the basidiomycete white-rot fungus Trametes pubescens.</title>
        <authorList>
            <person name="Makela M.R."/>
            <person name="Granchi Z."/>
            <person name="Peng M."/>
            <person name="De Vries R.P."/>
            <person name="Grigoriev I."/>
            <person name="Riley R."/>
            <person name="Hilden K."/>
        </authorList>
    </citation>
    <scope>NUCLEOTIDE SEQUENCE [LARGE SCALE GENOMIC DNA]</scope>
    <source>
        <strain evidence="7 8">FBCC735</strain>
    </source>
</reference>
<feature type="domain" description="DJ-1/PfpI" evidence="6">
    <location>
        <begin position="77"/>
        <end position="213"/>
    </location>
</feature>
<dbReference type="Proteomes" id="UP000184267">
    <property type="component" value="Unassembled WGS sequence"/>
</dbReference>
<evidence type="ECO:0000256" key="3">
    <source>
        <dbReference type="ARBA" id="ARBA00023239"/>
    </source>
</evidence>
<sequence length="226" mass="23986">MPSKRILFVFTSANKTLTGAQTGWFLPEAAHPYNVLAPKYEIDFAAPAGPNPPVDEGSVKMFPDDVKFLEDPVVKQKLATAKKLSEVSHEGYDAIFYVGGHGPVIDLSSDPVNIKLASSFFQAGKITSAVCHGPAAIVGATDANGVSIFKGRKATGFSDLEEVQVDKVKDVPFLLETRIKELGGAYEKAKDPWAPHVVTDGILITGQNPASAHPIGEAIDKALSSA</sequence>
<evidence type="ECO:0000313" key="7">
    <source>
        <dbReference type="EMBL" id="OJT09047.1"/>
    </source>
</evidence>
<dbReference type="Pfam" id="PF01965">
    <property type="entry name" value="DJ-1_PfpI"/>
    <property type="match status" value="1"/>
</dbReference>
<dbReference type="EMBL" id="MNAD01000987">
    <property type="protein sequence ID" value="OJT09047.1"/>
    <property type="molecule type" value="Genomic_DNA"/>
</dbReference>
<gene>
    <name evidence="7" type="ORF">TRAPUB_72</name>
</gene>
<keyword evidence="2" id="KW-0346">Stress response</keyword>
<protein>
    <recommendedName>
        <fullName evidence="1">D-lactate dehydratase</fullName>
        <ecNumber evidence="1">4.2.1.130</ecNumber>
    </recommendedName>
</protein>
<evidence type="ECO:0000256" key="5">
    <source>
        <dbReference type="ARBA" id="ARBA00048082"/>
    </source>
</evidence>
<comment type="similarity">
    <text evidence="4">Belongs to the peptidase C56 family. HSP31-like subfamily.</text>
</comment>
<evidence type="ECO:0000259" key="6">
    <source>
        <dbReference type="Pfam" id="PF01965"/>
    </source>
</evidence>
<name>A0A1M2VN84_TRAPU</name>
<dbReference type="GO" id="GO:0005737">
    <property type="term" value="C:cytoplasm"/>
    <property type="evidence" value="ECO:0007669"/>
    <property type="project" value="TreeGrafter"/>
</dbReference>
<dbReference type="OMA" id="GEKTGFW"/>
<comment type="caution">
    <text evidence="7">The sequence shown here is derived from an EMBL/GenBank/DDBJ whole genome shotgun (WGS) entry which is preliminary data.</text>
</comment>
<keyword evidence="3" id="KW-0456">Lyase</keyword>
<evidence type="ECO:0000256" key="2">
    <source>
        <dbReference type="ARBA" id="ARBA00023016"/>
    </source>
</evidence>
<evidence type="ECO:0000256" key="4">
    <source>
        <dbReference type="ARBA" id="ARBA00038493"/>
    </source>
</evidence>
<dbReference type="OrthoDB" id="543156at2759"/>
<organism evidence="7 8">
    <name type="scientific">Trametes pubescens</name>
    <name type="common">White-rot fungus</name>
    <dbReference type="NCBI Taxonomy" id="154538"/>
    <lineage>
        <taxon>Eukaryota</taxon>
        <taxon>Fungi</taxon>
        <taxon>Dikarya</taxon>
        <taxon>Basidiomycota</taxon>
        <taxon>Agaricomycotina</taxon>
        <taxon>Agaricomycetes</taxon>
        <taxon>Polyporales</taxon>
        <taxon>Polyporaceae</taxon>
        <taxon>Trametes</taxon>
    </lineage>
</organism>
<accession>A0A1M2VN84</accession>
<dbReference type="PANTHER" id="PTHR48094:SF11">
    <property type="entry name" value="GLUTATHIONE-INDEPENDENT GLYOXALASE HSP31-RELATED"/>
    <property type="match status" value="1"/>
</dbReference>
<dbReference type="GO" id="GO:0019243">
    <property type="term" value="P:methylglyoxal catabolic process to D-lactate via S-lactoyl-glutathione"/>
    <property type="evidence" value="ECO:0007669"/>
    <property type="project" value="TreeGrafter"/>
</dbReference>
<dbReference type="InterPro" id="IPR050325">
    <property type="entry name" value="Prot/Nucl_acid_deglycase"/>
</dbReference>
<dbReference type="SUPFAM" id="SSF52317">
    <property type="entry name" value="Class I glutamine amidotransferase-like"/>
    <property type="match status" value="1"/>
</dbReference>